<accession>A0A158PT20</accession>
<reference evidence="1 2" key="2">
    <citation type="submission" date="2018-11" db="EMBL/GenBank/DDBJ databases">
        <authorList>
            <consortium name="Pathogen Informatics"/>
        </authorList>
    </citation>
    <scope>NUCLEOTIDE SEQUENCE [LARGE SCALE GENOMIC DNA]</scope>
</reference>
<gene>
    <name evidence="1" type="ORF">BTMF_LOCUS6362</name>
</gene>
<name>A0A158PT20_9BILA</name>
<dbReference type="Proteomes" id="UP000280834">
    <property type="component" value="Unassembled WGS sequence"/>
</dbReference>
<evidence type="ECO:0000313" key="3">
    <source>
        <dbReference type="WBParaSite" id="BTMF_0000829501-mRNA-1"/>
    </source>
</evidence>
<keyword evidence="2" id="KW-1185">Reference proteome</keyword>
<protein>
    <submittedName>
        <fullName evidence="3">Bm6844</fullName>
    </submittedName>
</protein>
<evidence type="ECO:0000313" key="1">
    <source>
        <dbReference type="EMBL" id="VDO21570.1"/>
    </source>
</evidence>
<reference evidence="3" key="1">
    <citation type="submission" date="2016-04" db="UniProtKB">
        <authorList>
            <consortium name="WormBaseParasite"/>
        </authorList>
    </citation>
    <scope>IDENTIFICATION</scope>
</reference>
<sequence length="282" mass="32591">MFSKFRDRPAAAAPDSFPETITRHKDVAQRRLSIEWCKVVPTVIVSIRNRNDIVYRMLQDAVVWQVLQRHINSPTMAVLQKSQSFPETSKDITENLKISLPDFVIPIKHYPPITVKSNNNNCNTSFEAFVWDWPFSEDRMAKGFLSREKFFVCLPFNQGGTGESKGTLKKFERISESNFSCIIGLCNNKLFGTCFWRLEIEILRNLNMLVLNASRDISRPGETVKRLKRVRKVYKLPQHCDISTLTTASYDWAVIIQANRRDDKFSGKNHSKILRRCATLNN</sequence>
<proteinExistence type="predicted"/>
<evidence type="ECO:0000313" key="2">
    <source>
        <dbReference type="Proteomes" id="UP000280834"/>
    </source>
</evidence>
<dbReference type="AlphaFoldDB" id="A0A158PT20"/>
<dbReference type="WBParaSite" id="BTMF_0000829501-mRNA-1">
    <property type="protein sequence ID" value="BTMF_0000829501-mRNA-1"/>
    <property type="gene ID" value="BTMF_0000829501"/>
</dbReference>
<organism evidence="3">
    <name type="scientific">Brugia timori</name>
    <dbReference type="NCBI Taxonomy" id="42155"/>
    <lineage>
        <taxon>Eukaryota</taxon>
        <taxon>Metazoa</taxon>
        <taxon>Ecdysozoa</taxon>
        <taxon>Nematoda</taxon>
        <taxon>Chromadorea</taxon>
        <taxon>Rhabditida</taxon>
        <taxon>Spirurina</taxon>
        <taxon>Spiruromorpha</taxon>
        <taxon>Filarioidea</taxon>
        <taxon>Onchocercidae</taxon>
        <taxon>Brugia</taxon>
    </lineage>
</organism>
<dbReference type="EMBL" id="UZAG01015572">
    <property type="protein sequence ID" value="VDO21570.1"/>
    <property type="molecule type" value="Genomic_DNA"/>
</dbReference>